<sequence>MRNGFTLIELVIVIAITALLATIAALSLGGVMDRYRLGRAAETVEMFDARARREARVTGEAVAATIDRAKGRFKVDAVGTDHDRQYRLPGRVAITDMRLHRSFAAGSALSIKFDRDGHGPTYAIELTRGNMKRWLVMLGASGQVVSLDSEGEVDELFSL</sequence>
<keyword evidence="1" id="KW-1133">Transmembrane helix</keyword>
<evidence type="ECO:0000256" key="1">
    <source>
        <dbReference type="SAM" id="Phobius"/>
    </source>
</evidence>
<organism evidence="2 3">
    <name type="scientific">Rubripirellula tenax</name>
    <dbReference type="NCBI Taxonomy" id="2528015"/>
    <lineage>
        <taxon>Bacteria</taxon>
        <taxon>Pseudomonadati</taxon>
        <taxon>Planctomycetota</taxon>
        <taxon>Planctomycetia</taxon>
        <taxon>Pirellulales</taxon>
        <taxon>Pirellulaceae</taxon>
        <taxon>Rubripirellula</taxon>
    </lineage>
</organism>
<keyword evidence="3" id="KW-1185">Reference proteome</keyword>
<feature type="transmembrane region" description="Helical" evidence="1">
    <location>
        <begin position="6"/>
        <end position="29"/>
    </location>
</feature>
<dbReference type="EMBL" id="SJPW01000002">
    <property type="protein sequence ID" value="TWU58434.1"/>
    <property type="molecule type" value="Genomic_DNA"/>
</dbReference>
<dbReference type="Gene3D" id="3.30.700.10">
    <property type="entry name" value="Glycoprotein, Type 4 Pilin"/>
    <property type="match status" value="1"/>
</dbReference>
<proteinExistence type="predicted"/>
<comment type="caution">
    <text evidence="2">The sequence shown here is derived from an EMBL/GenBank/DDBJ whole genome shotgun (WGS) entry which is preliminary data.</text>
</comment>
<protein>
    <recommendedName>
        <fullName evidence="4">General secretion pathway GspH domain-containing protein</fullName>
    </recommendedName>
</protein>
<dbReference type="SUPFAM" id="SSF54523">
    <property type="entry name" value="Pili subunits"/>
    <property type="match status" value="1"/>
</dbReference>
<accession>A0A5C6FE07</accession>
<dbReference type="InterPro" id="IPR012902">
    <property type="entry name" value="N_methyl_site"/>
</dbReference>
<evidence type="ECO:0000313" key="2">
    <source>
        <dbReference type="EMBL" id="TWU58434.1"/>
    </source>
</evidence>
<name>A0A5C6FE07_9BACT</name>
<gene>
    <name evidence="2" type="ORF">Poly51_12120</name>
</gene>
<keyword evidence="1" id="KW-0812">Transmembrane</keyword>
<keyword evidence="1" id="KW-0472">Membrane</keyword>
<dbReference type="Pfam" id="PF07963">
    <property type="entry name" value="N_methyl"/>
    <property type="match status" value="1"/>
</dbReference>
<evidence type="ECO:0000313" key="3">
    <source>
        <dbReference type="Proteomes" id="UP000318288"/>
    </source>
</evidence>
<reference evidence="2 3" key="1">
    <citation type="submission" date="2019-02" db="EMBL/GenBank/DDBJ databases">
        <title>Deep-cultivation of Planctomycetes and their phenomic and genomic characterization uncovers novel biology.</title>
        <authorList>
            <person name="Wiegand S."/>
            <person name="Jogler M."/>
            <person name="Boedeker C."/>
            <person name="Pinto D."/>
            <person name="Vollmers J."/>
            <person name="Rivas-Marin E."/>
            <person name="Kohn T."/>
            <person name="Peeters S.H."/>
            <person name="Heuer A."/>
            <person name="Rast P."/>
            <person name="Oberbeckmann S."/>
            <person name="Bunk B."/>
            <person name="Jeske O."/>
            <person name="Meyerdierks A."/>
            <person name="Storesund J.E."/>
            <person name="Kallscheuer N."/>
            <person name="Luecker S."/>
            <person name="Lage O.M."/>
            <person name="Pohl T."/>
            <person name="Merkel B.J."/>
            <person name="Hornburger P."/>
            <person name="Mueller R.-W."/>
            <person name="Bruemmer F."/>
            <person name="Labrenz M."/>
            <person name="Spormann A.M."/>
            <person name="Op Den Camp H."/>
            <person name="Overmann J."/>
            <person name="Amann R."/>
            <person name="Jetten M.S.M."/>
            <person name="Mascher T."/>
            <person name="Medema M.H."/>
            <person name="Devos D.P."/>
            <person name="Kaster A.-K."/>
            <person name="Ovreas L."/>
            <person name="Rohde M."/>
            <person name="Galperin M.Y."/>
            <person name="Jogler C."/>
        </authorList>
    </citation>
    <scope>NUCLEOTIDE SEQUENCE [LARGE SCALE GENOMIC DNA]</scope>
    <source>
        <strain evidence="2 3">Poly51</strain>
    </source>
</reference>
<dbReference type="InterPro" id="IPR045584">
    <property type="entry name" value="Pilin-like"/>
</dbReference>
<dbReference type="Proteomes" id="UP000318288">
    <property type="component" value="Unassembled WGS sequence"/>
</dbReference>
<dbReference type="NCBIfam" id="TIGR02532">
    <property type="entry name" value="IV_pilin_GFxxxE"/>
    <property type="match status" value="1"/>
</dbReference>
<evidence type="ECO:0008006" key="4">
    <source>
        <dbReference type="Google" id="ProtNLM"/>
    </source>
</evidence>
<dbReference type="AlphaFoldDB" id="A0A5C6FE07"/>